<evidence type="ECO:0000259" key="8">
    <source>
        <dbReference type="Pfam" id="PF12805"/>
    </source>
</evidence>
<keyword evidence="4 7" id="KW-1133">Transmembrane helix</keyword>
<evidence type="ECO:0000256" key="3">
    <source>
        <dbReference type="ARBA" id="ARBA00022692"/>
    </source>
</evidence>
<gene>
    <name evidence="10" type="ORF">SAMN05444008_107126</name>
</gene>
<comment type="subcellular location">
    <subcellularLocation>
        <location evidence="1">Cell membrane</location>
        <topology evidence="1">Multi-pass membrane protein</topology>
    </subcellularLocation>
</comment>
<evidence type="ECO:0000256" key="1">
    <source>
        <dbReference type="ARBA" id="ARBA00004651"/>
    </source>
</evidence>
<dbReference type="GO" id="GO:0005886">
    <property type="term" value="C:plasma membrane"/>
    <property type="evidence" value="ECO:0007669"/>
    <property type="project" value="UniProtKB-SubCell"/>
</dbReference>
<dbReference type="Pfam" id="PF13515">
    <property type="entry name" value="FUSC_2"/>
    <property type="match status" value="1"/>
</dbReference>
<keyword evidence="5 7" id="KW-0472">Membrane</keyword>
<feature type="transmembrane region" description="Helical" evidence="7">
    <location>
        <begin position="181"/>
        <end position="203"/>
    </location>
</feature>
<dbReference type="STRING" id="1302690.BUE76_16605"/>
<feature type="transmembrane region" description="Helical" evidence="7">
    <location>
        <begin position="506"/>
        <end position="522"/>
    </location>
</feature>
<feature type="domain" description="Integral membrane protein YccS N-terminal" evidence="8">
    <location>
        <begin position="114"/>
        <end position="388"/>
    </location>
</feature>
<reference evidence="10 11" key="1">
    <citation type="submission" date="2016-11" db="EMBL/GenBank/DDBJ databases">
        <authorList>
            <person name="Jaros S."/>
            <person name="Januszkiewicz K."/>
            <person name="Wedrychowicz H."/>
        </authorList>
    </citation>
    <scope>NUCLEOTIDE SEQUENCE [LARGE SCALE GENOMIC DNA]</scope>
    <source>
        <strain evidence="10 11">DSM 26897</strain>
    </source>
</reference>
<evidence type="ECO:0000256" key="4">
    <source>
        <dbReference type="ARBA" id="ARBA00022989"/>
    </source>
</evidence>
<evidence type="ECO:0000313" key="11">
    <source>
        <dbReference type="Proteomes" id="UP000184368"/>
    </source>
</evidence>
<dbReference type="Pfam" id="PF12805">
    <property type="entry name" value="FUSC-like"/>
    <property type="match status" value="1"/>
</dbReference>
<protein>
    <submittedName>
        <fullName evidence="10">TIGR01666 family membrane protein</fullName>
    </submittedName>
</protein>
<accession>A0A1M5B447</accession>
<keyword evidence="2" id="KW-1003">Cell membrane</keyword>
<dbReference type="InterPro" id="IPR049453">
    <property type="entry name" value="Memb_transporter_dom"/>
</dbReference>
<evidence type="ECO:0000256" key="6">
    <source>
        <dbReference type="ARBA" id="ARBA00043993"/>
    </source>
</evidence>
<feature type="transmembrane region" description="Helical" evidence="7">
    <location>
        <begin position="529"/>
        <end position="550"/>
    </location>
</feature>
<evidence type="ECO:0000313" key="10">
    <source>
        <dbReference type="EMBL" id="SHF37107.1"/>
    </source>
</evidence>
<evidence type="ECO:0000256" key="7">
    <source>
        <dbReference type="SAM" id="Phobius"/>
    </source>
</evidence>
<dbReference type="EMBL" id="FQUO01000007">
    <property type="protein sequence ID" value="SHF37107.1"/>
    <property type="molecule type" value="Genomic_DNA"/>
</dbReference>
<keyword evidence="3 7" id="KW-0812">Transmembrane</keyword>
<evidence type="ECO:0000259" key="9">
    <source>
        <dbReference type="Pfam" id="PF13515"/>
    </source>
</evidence>
<keyword evidence="11" id="KW-1185">Reference proteome</keyword>
<feature type="transmembrane region" description="Helical" evidence="7">
    <location>
        <begin position="556"/>
        <end position="574"/>
    </location>
</feature>
<dbReference type="Proteomes" id="UP000184368">
    <property type="component" value="Unassembled WGS sequence"/>
</dbReference>
<feature type="transmembrane region" description="Helical" evidence="7">
    <location>
        <begin position="70"/>
        <end position="99"/>
    </location>
</feature>
<organism evidence="10 11">
    <name type="scientific">Cnuella takakiae</name>
    <dbReference type="NCBI Taxonomy" id="1302690"/>
    <lineage>
        <taxon>Bacteria</taxon>
        <taxon>Pseudomonadati</taxon>
        <taxon>Bacteroidota</taxon>
        <taxon>Chitinophagia</taxon>
        <taxon>Chitinophagales</taxon>
        <taxon>Chitinophagaceae</taxon>
        <taxon>Cnuella</taxon>
    </lineage>
</organism>
<proteinExistence type="inferred from homology"/>
<evidence type="ECO:0000256" key="2">
    <source>
        <dbReference type="ARBA" id="ARBA00022475"/>
    </source>
</evidence>
<name>A0A1M5B447_9BACT</name>
<sequence>MRINWVQREPFCKNQALTNITVLPNCCHLCHGNVFEDRIEVPHMKQTTKELRSFFSSQSFSDGLRITISVLLPALIGSFMGNIHMGMLFSLGALCVSLADTPGAIINRTNTMMFCLAFVLATALVTEWARTNLLIMGVLVVVLSFFFSLFLVYGLRGASVGNAALLVMVLSMDQEPLPQGFGAQALFIFCGGLWYGFISLLDYRIAPFRPAQRSLGECIRELADYLRIKANFYDSKHQLEDNFNKLMARQIVVSEKQDAVREVLFKTRQIVKDPSQQGRRLLLAFTDVVDLFEEITATYLDYNYLRREFGHTRILDQIADLARNMAAELDAMGVAIQSNQKFVPRLNPDQAIIQLKADVDALATDKGDVLILKKLLVNIRRMLQRLQDLRLYFESGEPREHKQVLPYDRFVAHQSLDPRLLLDNLNLQSAVFRHSLRVAIAALVGFAVSKFIAQGHHSYWILMTIIFMLKPSFSLTRQRNIERIAGTLAGGVIGIVLLLLIPNKQVLFGLLVLFMLGTYSFMRTRYLLSVIFMTPFILILFSFLGIGFMALLQERVIDTLVGCIIALLAGYILLPNWESEQLSNFLRDMLKANSNYLFRLAEMLSGKTVSITDYKLARKEVYVSSANLSAAFQRMLSEPRRKQVDRSAVQQFVVLNHILFSNTATLASGLIHQPPRPYPAELNRNIRKIINTLCTALAQMNCPCKTEALEALGTTSGDVQTALSRDETLMKEQLEFMYRLSEDIVKAAKKGK</sequence>
<feature type="transmembrane region" description="Helical" evidence="7">
    <location>
        <begin position="483"/>
        <end position="500"/>
    </location>
</feature>
<dbReference type="InterPro" id="IPR032692">
    <property type="entry name" value="YccS_N"/>
</dbReference>
<dbReference type="AlphaFoldDB" id="A0A1M5B447"/>
<evidence type="ECO:0000256" key="5">
    <source>
        <dbReference type="ARBA" id="ARBA00023136"/>
    </source>
</evidence>
<dbReference type="PANTHER" id="PTHR30509:SF8">
    <property type="entry name" value="INNER MEMBRANE PROTEIN YCCS"/>
    <property type="match status" value="1"/>
</dbReference>
<feature type="transmembrane region" description="Helical" evidence="7">
    <location>
        <begin position="133"/>
        <end position="155"/>
    </location>
</feature>
<comment type="similarity">
    <text evidence="6">Belongs to the YccS/YhfK family.</text>
</comment>
<dbReference type="PANTHER" id="PTHR30509">
    <property type="entry name" value="P-HYDROXYBENZOIC ACID EFFLUX PUMP SUBUNIT-RELATED"/>
    <property type="match status" value="1"/>
</dbReference>
<feature type="domain" description="Integral membrane bound transporter" evidence="9">
    <location>
        <begin position="451"/>
        <end position="569"/>
    </location>
</feature>
<feature type="transmembrane region" description="Helical" evidence="7">
    <location>
        <begin position="105"/>
        <end position="126"/>
    </location>
</feature>